<dbReference type="OMA" id="QFEYFRV"/>
<keyword evidence="3" id="KW-1185">Reference proteome</keyword>
<evidence type="ECO:0000313" key="3">
    <source>
        <dbReference type="Proteomes" id="UP000038009"/>
    </source>
</evidence>
<evidence type="ECO:0000256" key="1">
    <source>
        <dbReference type="SAM" id="MobiDB-lite"/>
    </source>
</evidence>
<dbReference type="VEuPathDB" id="TriTrypDB:Lsey_0280_0030"/>
<dbReference type="EMBL" id="LJSK01000280">
    <property type="protein sequence ID" value="KPI84193.1"/>
    <property type="molecule type" value="Genomic_DNA"/>
</dbReference>
<evidence type="ECO:0000313" key="2">
    <source>
        <dbReference type="EMBL" id="KPI84193.1"/>
    </source>
</evidence>
<organism evidence="2 3">
    <name type="scientific">Leptomonas seymouri</name>
    <dbReference type="NCBI Taxonomy" id="5684"/>
    <lineage>
        <taxon>Eukaryota</taxon>
        <taxon>Discoba</taxon>
        <taxon>Euglenozoa</taxon>
        <taxon>Kinetoplastea</taxon>
        <taxon>Metakinetoplastina</taxon>
        <taxon>Trypanosomatida</taxon>
        <taxon>Trypanosomatidae</taxon>
        <taxon>Leishmaniinae</taxon>
        <taxon>Leptomonas</taxon>
    </lineage>
</organism>
<feature type="compositionally biased region" description="Low complexity" evidence="1">
    <location>
        <begin position="38"/>
        <end position="54"/>
    </location>
</feature>
<feature type="region of interest" description="Disordered" evidence="1">
    <location>
        <begin position="38"/>
        <end position="111"/>
    </location>
</feature>
<dbReference type="AlphaFoldDB" id="A0A0N1PCN8"/>
<comment type="caution">
    <text evidence="2">The sequence shown here is derived from an EMBL/GenBank/DDBJ whole genome shotgun (WGS) entry which is preliminary data.</text>
</comment>
<gene>
    <name evidence="2" type="ORF">ABL78_6751</name>
</gene>
<protein>
    <submittedName>
        <fullName evidence="2">Uncharacterized protein</fullName>
    </submittedName>
</protein>
<dbReference type="OrthoDB" id="273370at2759"/>
<name>A0A0N1PCN8_LEPSE</name>
<reference evidence="2 3" key="1">
    <citation type="journal article" date="2015" name="PLoS Pathog.">
        <title>Leptomonas seymouri: Adaptations to the Dixenous Life Cycle Analyzed by Genome Sequencing, Transcriptome Profiling and Co-infection with Leishmania donovani.</title>
        <authorList>
            <person name="Kraeva N."/>
            <person name="Butenko A."/>
            <person name="Hlavacova J."/>
            <person name="Kostygov A."/>
            <person name="Myskova J."/>
            <person name="Grybchuk D."/>
            <person name="Lestinova T."/>
            <person name="Votypka J."/>
            <person name="Volf P."/>
            <person name="Opperdoes F."/>
            <person name="Flegontov P."/>
            <person name="Lukes J."/>
            <person name="Yurchenko V."/>
        </authorList>
    </citation>
    <scope>NUCLEOTIDE SEQUENCE [LARGE SCALE GENOMIC DNA]</scope>
    <source>
        <strain evidence="2 3">ATCC 30220</strain>
    </source>
</reference>
<feature type="region of interest" description="Disordered" evidence="1">
    <location>
        <begin position="189"/>
        <end position="225"/>
    </location>
</feature>
<feature type="compositionally biased region" description="Low complexity" evidence="1">
    <location>
        <begin position="189"/>
        <end position="207"/>
    </location>
</feature>
<dbReference type="Proteomes" id="UP000038009">
    <property type="component" value="Unassembled WGS sequence"/>
</dbReference>
<accession>A0A0N1PCN8</accession>
<proteinExistence type="predicted"/>
<sequence>MLMRRSLISAAAATAAVRRPSAPPLPGAPAALLMACRRRSSGPPSKFPSSAPAPDVSFLSAPATHPNSPYHTKPTPRQSRRAGGHTHTAASGGGVGRGPMKDRVPPVPTDLVDPRRRLAVLVDGSNSNLIPGGCTSMDQLCRSSALFSAVLPAVLQVGVPVLLRVFAHQLPSVWEPLVVGNTDYARESSSTLKSSRGTSNAHPLSLIPLPPPPSEASSSPSADTAQPRIQVEYFRVERFIPIAMQIEADARHLYELRALNKVEGVCYVCHEVDRAMYVSLMQEQRRGSAALAGLLQHDRPEATAEAAAFFNQYVLDELGMADELLIDGRSKDGS</sequence>